<comment type="caution">
    <text evidence="1">The sequence shown here is derived from an EMBL/GenBank/DDBJ whole genome shotgun (WGS) entry which is preliminary data.</text>
</comment>
<evidence type="ECO:0000313" key="2">
    <source>
        <dbReference type="Proteomes" id="UP000539985"/>
    </source>
</evidence>
<sequence length="128" mass="14172">MAIISIRHGILYLIGWLLTVQLASAGELQELSLDERVSKSELVIIGKVRQVVRNTDGFGSDVALVTSENVLKGQAAQEIRFAFNGSIVESHSECCVVGGRYLLFMARNKEGEYYSVNGRYGVYMLTPR</sequence>
<dbReference type="EMBL" id="JACAQB010000004">
    <property type="protein sequence ID" value="NWB95764.1"/>
    <property type="molecule type" value="Genomic_DNA"/>
</dbReference>
<protein>
    <submittedName>
        <fullName evidence="1">Uncharacterized protein</fullName>
    </submittedName>
</protein>
<accession>A0A7Y8C1M1</accession>
<reference evidence="1 2" key="1">
    <citation type="submission" date="2020-04" db="EMBL/GenBank/DDBJ databases">
        <title>Molecular characterization of pseudomonads from Agaricus bisporus reveal novel blotch 2 pathogens in Western Europe.</title>
        <authorList>
            <person name="Taparia T."/>
            <person name="Krijger M."/>
            <person name="Haynes E."/>
            <person name="Elpinstone J.G."/>
            <person name="Noble R."/>
            <person name="Van Der Wolf J."/>
        </authorList>
    </citation>
    <scope>NUCLEOTIDE SEQUENCE [LARGE SCALE GENOMIC DNA]</scope>
    <source>
        <strain evidence="1 2">H7001</strain>
    </source>
</reference>
<name>A0A7Y8C1M1_9PSED</name>
<organism evidence="1 2">
    <name type="scientific">Pseudomonas gingeri</name>
    <dbReference type="NCBI Taxonomy" id="117681"/>
    <lineage>
        <taxon>Bacteria</taxon>
        <taxon>Pseudomonadati</taxon>
        <taxon>Pseudomonadota</taxon>
        <taxon>Gammaproteobacteria</taxon>
        <taxon>Pseudomonadales</taxon>
        <taxon>Pseudomonadaceae</taxon>
        <taxon>Pseudomonas</taxon>
    </lineage>
</organism>
<gene>
    <name evidence="1" type="ORF">HX882_07685</name>
</gene>
<evidence type="ECO:0000313" key="1">
    <source>
        <dbReference type="EMBL" id="NWB95764.1"/>
    </source>
</evidence>
<dbReference type="RefSeq" id="WP_177101037.1">
    <property type="nucleotide sequence ID" value="NZ_JACAQB010000004.1"/>
</dbReference>
<dbReference type="Proteomes" id="UP000539985">
    <property type="component" value="Unassembled WGS sequence"/>
</dbReference>
<dbReference type="AlphaFoldDB" id="A0A7Y8C1M1"/>
<proteinExistence type="predicted"/>